<reference evidence="2" key="10">
    <citation type="journal article" date="2015" name="G3 (Bethesda)">
        <title>Gene Model Annotations for Drosophila melanogaster: Impact of High-Throughput Data.</title>
        <authorList>
            <consortium name="FlyBase Consortium"/>
            <person name="Matthews B.B."/>
            <person name="Dos Santos G."/>
            <person name="Crosby M.A."/>
            <person name="Emmert D.B."/>
            <person name="St Pierre S.E."/>
            <person name="Gramates L.S."/>
            <person name="Zhou P."/>
            <person name="Schroeder A.J."/>
            <person name="Falls K."/>
            <person name="Strelets V."/>
            <person name="Russo S.M."/>
            <person name="Gelbart W.M."/>
            <person name="null"/>
        </authorList>
    </citation>
    <scope>NUCLEOTIDE SEQUENCE</scope>
</reference>
<dbReference type="AGR" id="FB:FBgn0264344"/>
<dbReference type="KEGG" id="dme:Dmel_CG43800"/>
<reference evidence="2" key="11">
    <citation type="journal article" date="2015" name="G3 (Bethesda)">
        <title>Gene Model Annotations for Drosophila melanogaster: The Rule-Benders.</title>
        <authorList>
            <consortium name="FlyBase Consortium"/>
            <person name="Crosby M.A."/>
            <person name="Gramates L.S."/>
            <person name="Dos Santos G."/>
            <person name="Matthews B.B."/>
            <person name="St Pierre S.E."/>
            <person name="Zhou P."/>
            <person name="Schroeder A.J."/>
            <person name="Falls K."/>
            <person name="Emmert D.B."/>
            <person name="Russo S.M."/>
            <person name="Gelbart W.M."/>
            <person name="null"/>
        </authorList>
    </citation>
    <scope>NUCLEOTIDE SEQUENCE</scope>
</reference>
<evidence type="ECO:0000313" key="2">
    <source>
        <dbReference type="EMBL" id="AGB92722.1"/>
    </source>
</evidence>
<reference evidence="2" key="7">
    <citation type="submission" date="2006-08" db="EMBL/GenBank/DDBJ databases">
        <authorList>
            <person name="Celniker S."/>
            <person name="Carlson J."/>
            <person name="Wan K."/>
            <person name="Frise E."/>
            <person name="Hoskins R."/>
            <person name="Park S."/>
            <person name="Svirskas R."/>
            <person name="Rubin G."/>
        </authorList>
    </citation>
    <scope>NUCLEOTIDE SEQUENCE</scope>
</reference>
<dbReference type="OrthoDB" id="7874297at2759"/>
<organism evidence="2 4">
    <name type="scientific">Drosophila melanogaster</name>
    <name type="common">Fruit fly</name>
    <dbReference type="NCBI Taxonomy" id="7227"/>
    <lineage>
        <taxon>Eukaryota</taxon>
        <taxon>Metazoa</taxon>
        <taxon>Ecdysozoa</taxon>
        <taxon>Arthropoda</taxon>
        <taxon>Hexapoda</taxon>
        <taxon>Insecta</taxon>
        <taxon>Pterygota</taxon>
        <taxon>Neoptera</taxon>
        <taxon>Endopterygota</taxon>
        <taxon>Diptera</taxon>
        <taxon>Brachycera</taxon>
        <taxon>Muscomorpha</taxon>
        <taxon>Ephydroidea</taxon>
        <taxon>Drosophilidae</taxon>
        <taxon>Drosophila</taxon>
        <taxon>Sophophora</taxon>
    </lineage>
</organism>
<reference evidence="2" key="14">
    <citation type="submission" date="2022-11" db="EMBL/GenBank/DDBJ databases">
        <authorList>
            <consortium name="FlyBase"/>
        </authorList>
    </citation>
    <scope>NUCLEOTIDE SEQUENCE</scope>
</reference>
<dbReference type="Proteomes" id="UP000000803">
    <property type="component" value="Chromosome 2L"/>
</dbReference>
<dbReference type="EMBL" id="AE014134">
    <property type="protein sequence ID" value="AGB92721.1"/>
    <property type="molecule type" value="Genomic_DNA"/>
</dbReference>
<dbReference type="GeneID" id="14462715"/>
<dbReference type="EMBL" id="AE014134">
    <property type="protein sequence ID" value="AGB92722.1"/>
    <property type="molecule type" value="Genomic_DNA"/>
</dbReference>
<dbReference type="AlphaFoldDB" id="M9PF07"/>
<protein>
    <submittedName>
        <fullName evidence="1">Uncharacterized protein, isoform A</fullName>
    </submittedName>
    <submittedName>
        <fullName evidence="2">Uncharacterized protein, isoform B</fullName>
    </submittedName>
</protein>
<dbReference type="OMA" id="GVIWDNI"/>
<dbReference type="RefSeq" id="NP_001260186.1">
    <property type="nucleotide sequence ID" value="NM_001273257.1"/>
</dbReference>
<reference evidence="2 4" key="6">
    <citation type="journal article" date="2005" name="PLoS Comput. Biol.">
        <title>Combined evidence annotation of transposable elements in genome sequences.</title>
        <authorList>
            <person name="Quesneville H."/>
            <person name="Bergman C.M."/>
            <person name="Andrieu O."/>
            <person name="Autard D."/>
            <person name="Nouaud D."/>
            <person name="Ashburner M."/>
            <person name="Anxolabehere D."/>
        </authorList>
    </citation>
    <scope>NUCLEOTIDE SEQUENCE [LARGE SCALE GENOMIC DNA]</scope>
    <source>
        <strain evidence="4">Berkeley</strain>
    </source>
</reference>
<dbReference type="BioGRID-ORCS" id="14462715">
    <property type="hits" value="0 hits in 1 CRISPR screen"/>
</dbReference>
<dbReference type="STRING" id="7227.FBpp0304326"/>
<name>M9PF07_DROME</name>
<evidence type="ECO:0000313" key="3">
    <source>
        <dbReference type="FlyBase" id="FBgn0264344"/>
    </source>
</evidence>
<sequence length="127" mass="14892">MEPSFSNTNKSELQNQLRVERALQDKYLKEFSSMADELNHLIDGTTPSHIETYEYLDTVDTESGRSLEEEKKLTNFFYKLKSDLQKLFREIVENPKYLNEIRDSTIIRDNIDLLDEADAFEGSMNML</sequence>
<dbReference type="RefSeq" id="NP_001260185.1">
    <property type="nucleotide sequence ID" value="NM_001273256.1"/>
</dbReference>
<gene>
    <name evidence="2" type="primary">Dmel\CG43800</name>
    <name evidence="2 3" type="ORF">CG43800</name>
    <name evidence="2" type="ORF">Dmel_CG43800</name>
</gene>
<reference evidence="2 4" key="5">
    <citation type="journal article" date="2002" name="Genome Biol.">
        <title>Heterochromatic sequences in a Drosophila whole-genome shotgun assembly.</title>
        <authorList>
            <person name="Hoskins R.A."/>
            <person name="Smith C.D."/>
            <person name="Carlson J.W."/>
            <person name="Carvalho A.B."/>
            <person name="Halpern A."/>
            <person name="Kaminker J.S."/>
            <person name="Kennedy C."/>
            <person name="Mungall C.J."/>
            <person name="Sullivan B.A."/>
            <person name="Sutton G.G."/>
            <person name="Yasuhara J.C."/>
            <person name="Wakimoto B.T."/>
            <person name="Myers E.W."/>
            <person name="Celniker S.E."/>
            <person name="Rubin G.M."/>
            <person name="Karpen G.H."/>
        </authorList>
    </citation>
    <scope>NUCLEOTIDE SEQUENCE [LARGE SCALE GENOMIC DNA]</scope>
    <source>
        <strain evidence="4">Berkeley</strain>
    </source>
</reference>
<dbReference type="Bgee" id="FBgn0264344">
    <property type="expression patterns" value="Expressed in adult Malpighian tubule principal cell of lower ureter in Malpighian tubule and 67 other cell types or tissues"/>
</dbReference>
<dbReference type="FlyBase" id="FBgn0264344">
    <property type="gene designation" value="CG43800"/>
</dbReference>
<dbReference type="PaxDb" id="7227-FBpp0304326"/>
<evidence type="ECO:0000313" key="1">
    <source>
        <dbReference type="EMBL" id="AGB92721.1"/>
    </source>
</evidence>
<dbReference type="SMR" id="M9PF07"/>
<reference evidence="2" key="13">
    <citation type="submission" date="2022-11" db="EMBL/GenBank/DDBJ databases">
        <title>Drosophila melanogaster release 4 sequence.</title>
        <authorList>
            <consortium name="Berkeley Drosophila Genome Project"/>
            <person name="Celniker S."/>
            <person name="Carlson J."/>
            <person name="Wan K."/>
            <person name="Pfeiffer B."/>
            <person name="Frise E."/>
            <person name="George R."/>
            <person name="Hoskins R."/>
            <person name="Stapleton M."/>
            <person name="Pacleb J."/>
            <person name="Park S."/>
            <person name="Svirskas R."/>
            <person name="Smith E."/>
            <person name="Yu C."/>
            <person name="Rubin G."/>
        </authorList>
    </citation>
    <scope>NUCLEOTIDE SEQUENCE</scope>
</reference>
<reference evidence="2 4" key="9">
    <citation type="journal article" date="2007" name="Science">
        <title>Sequence finishing and mapping of Drosophila melanogaster heterochromatin.</title>
        <authorList>
            <person name="Hoskins R.A."/>
            <person name="Carlson J.W."/>
            <person name="Kennedy C."/>
            <person name="Acevedo D."/>
            <person name="Evans-Holm M."/>
            <person name="Frise E."/>
            <person name="Wan K.H."/>
            <person name="Park S."/>
            <person name="Mendez-Lago M."/>
            <person name="Rossi F."/>
            <person name="Villasante A."/>
            <person name="Dimitri P."/>
            <person name="Karpen G.H."/>
            <person name="Celniker S.E."/>
        </authorList>
    </citation>
    <scope>NUCLEOTIDE SEQUENCE [LARGE SCALE GENOMIC DNA]</scope>
    <source>
        <strain evidence="4">Berkeley</strain>
    </source>
</reference>
<reference evidence="4" key="3">
    <citation type="journal article" date="2002" name="Genome Biol.">
        <title>Annotation of the Drosophila melanogaster euchromatic genome: a systematic review.</title>
        <authorList>
            <person name="Misra S."/>
            <person name="Crosby M.A."/>
            <person name="Mungall C.J."/>
            <person name="Matthews B.B."/>
            <person name="Campbell K.S."/>
            <person name="Hradecky P."/>
            <person name="Huang Y."/>
            <person name="Kaminker J.S."/>
            <person name="Millburn G.H."/>
            <person name="Prochnik S.E."/>
            <person name="Smith C.D."/>
            <person name="Tupy J.L."/>
            <person name="Whitfied E.J."/>
            <person name="Bayraktaroglu L."/>
            <person name="Berman B.P."/>
            <person name="Bettencourt B.R."/>
            <person name="Celniker S.E."/>
            <person name="de Grey A.D."/>
            <person name="Drysdale R.A."/>
            <person name="Harris N.L."/>
            <person name="Richter J."/>
            <person name="Russo S."/>
            <person name="Schroeder A.J."/>
            <person name="Shu S.Q."/>
            <person name="Stapleton M."/>
            <person name="Yamada C."/>
            <person name="Ashburner M."/>
            <person name="Gelbart W.M."/>
            <person name="Rubin G.M."/>
            <person name="Lewis S.E."/>
        </authorList>
    </citation>
    <scope>GENOME REANNOTATION</scope>
    <source>
        <strain evidence="4">Berkeley</strain>
    </source>
</reference>
<proteinExistence type="predicted"/>
<reference evidence="2 4" key="1">
    <citation type="journal article" date="2000" name="Science">
        <title>The genome sequence of Drosophila melanogaster.</title>
        <authorList>
            <person name="Adams M.D."/>
            <person name="Celniker S.E."/>
            <person name="Holt R.A."/>
            <person name="Evans C.A."/>
            <person name="Gocayne J.D."/>
            <person name="Amanatides P.G."/>
            <person name="Scherer S.E."/>
            <person name="Li P.W."/>
            <person name="Hoskins R.A."/>
            <person name="Galle R.F."/>
            <person name="George R.A."/>
            <person name="Lewis S.E."/>
            <person name="Richards S."/>
            <person name="Ashburner M."/>
            <person name="Henderson S.N."/>
            <person name="Sutton G.G."/>
            <person name="Wortman J.R."/>
            <person name="Yandell M.D."/>
            <person name="Zhang Q."/>
            <person name="Chen L.X."/>
            <person name="Brandon R.C."/>
            <person name="Rogers Y.H."/>
            <person name="Blazej R.G."/>
            <person name="Champe M."/>
            <person name="Pfeiffer B.D."/>
            <person name="Wan K.H."/>
            <person name="Doyle C."/>
            <person name="Baxter E.G."/>
            <person name="Helt G."/>
            <person name="Nelson C.R."/>
            <person name="Gabor G.L."/>
            <person name="Abril J.F."/>
            <person name="Agbayani A."/>
            <person name="An H.J."/>
            <person name="Andrews-Pfannkoch C."/>
            <person name="Baldwin D."/>
            <person name="Ballew R.M."/>
            <person name="Basu A."/>
            <person name="Baxendale J."/>
            <person name="Bayraktaroglu L."/>
            <person name="Beasley E.M."/>
            <person name="Beeson K.Y."/>
            <person name="Benos P.V."/>
            <person name="Berman B.P."/>
            <person name="Bhandari D."/>
            <person name="Bolshakov S."/>
            <person name="Borkova D."/>
            <person name="Botchan M.R."/>
            <person name="Bouck J."/>
            <person name="Brokstein P."/>
            <person name="Brottier P."/>
            <person name="Burtis K.C."/>
            <person name="Busam D.A."/>
            <person name="Butler H."/>
            <person name="Cadieu E."/>
            <person name="Center A."/>
            <person name="Chandra I."/>
            <person name="Cherry J.M."/>
            <person name="Cawley S."/>
            <person name="Dahlke C."/>
            <person name="Davenport L.B."/>
            <person name="Davies P."/>
            <person name="de Pablos B."/>
            <person name="Delcher A."/>
            <person name="Deng Z."/>
            <person name="Mays A.D."/>
            <person name="Dew I."/>
            <person name="Dietz S.M."/>
            <person name="Dodson K."/>
            <person name="Doup L.E."/>
            <person name="Downes M."/>
            <person name="Dugan-Rocha S."/>
            <person name="Dunkov B.C."/>
            <person name="Dunn P."/>
            <person name="Durbin K.J."/>
            <person name="Evangelista C.C."/>
            <person name="Ferraz C."/>
            <person name="Ferriera S."/>
            <person name="Fleischmann W."/>
            <person name="Fosler C."/>
            <person name="Gabrielian A.E."/>
            <person name="Garg N.S."/>
            <person name="Gelbart W.M."/>
            <person name="Glasser K."/>
            <person name="Glodek A."/>
            <person name="Gong F."/>
            <person name="Gorrell J.H."/>
            <person name="Gu Z."/>
            <person name="Guan P."/>
            <person name="Harris M."/>
            <person name="Harris N.L."/>
            <person name="Harvey D."/>
            <person name="Heiman T.J."/>
            <person name="Hernandez J.R."/>
            <person name="Houck J."/>
            <person name="Hostin D."/>
            <person name="Houston K.A."/>
            <person name="Howland T.J."/>
            <person name="Wei M.H."/>
            <person name="Ibegwam C."/>
            <person name="Jalali M."/>
            <person name="Kalush F."/>
            <person name="Karpen G.H."/>
            <person name="Ke Z."/>
            <person name="Kennison J.A."/>
            <person name="Ketchum K.A."/>
            <person name="Kimmel B.E."/>
            <person name="Kodira C.D."/>
            <person name="Kraft C."/>
            <person name="Kravitz S."/>
            <person name="Kulp D."/>
            <person name="Lai Z."/>
            <person name="Lasko P."/>
            <person name="Lei Y."/>
            <person name="Levitsky A.A."/>
            <person name="Li J."/>
            <person name="Li Z."/>
            <person name="Liang Y."/>
            <person name="Lin X."/>
            <person name="Liu X."/>
            <person name="Mattei B."/>
            <person name="McIntosh T.C."/>
            <person name="McLeod M.P."/>
            <person name="McPherson D."/>
            <person name="Merkulov G."/>
            <person name="Milshina N.V."/>
            <person name="Mobarry C."/>
            <person name="Morris J."/>
            <person name="Moshrefi A."/>
            <person name="Mount S.M."/>
            <person name="Moy M."/>
            <person name="Murphy B."/>
            <person name="Murphy L."/>
            <person name="Muzny D.M."/>
            <person name="Nelson D.L."/>
            <person name="Nelson D.R."/>
            <person name="Nelson K.A."/>
            <person name="Nixon K."/>
            <person name="Nusskern D.R."/>
            <person name="Pacleb J.M."/>
            <person name="Palazzolo M."/>
            <person name="Pittman G.S."/>
            <person name="Pan S."/>
            <person name="Pollard J."/>
            <person name="Puri V."/>
            <person name="Reese M.G."/>
            <person name="Reinert K."/>
            <person name="Remington K."/>
            <person name="Saunders R.D."/>
            <person name="Scheeler F."/>
            <person name="Shen H."/>
            <person name="Shue B.C."/>
            <person name="Siden-Kiamos I."/>
            <person name="Simpson M."/>
            <person name="Skupski M.P."/>
            <person name="Smith T."/>
            <person name="Spier E."/>
            <person name="Spradling A.C."/>
            <person name="Stapleton M."/>
            <person name="Strong R."/>
            <person name="Sun E."/>
            <person name="Svirskas R."/>
            <person name="Tector C."/>
            <person name="Turner R."/>
            <person name="Venter E."/>
            <person name="Wang A.H."/>
            <person name="Wang X."/>
            <person name="Wang Z.Y."/>
            <person name="Wassarman D.A."/>
            <person name="Weinstock G.M."/>
            <person name="Weissenbach J."/>
            <person name="Williams S.M."/>
            <person name="WoodageT"/>
            <person name="Worley K.C."/>
            <person name="Wu D."/>
            <person name="Yang S."/>
            <person name="Yao Q.A."/>
            <person name="Ye J."/>
            <person name="Yeh R.F."/>
            <person name="Zaveri J.S."/>
            <person name="Zhan M."/>
            <person name="Zhang G."/>
            <person name="Zhao Q."/>
            <person name="Zheng L."/>
            <person name="Zheng X.H."/>
            <person name="Zhong F.N."/>
            <person name="Zhong W."/>
            <person name="Zhou X."/>
            <person name="Zhu S."/>
            <person name="Zhu X."/>
            <person name="Smith H.O."/>
            <person name="Gibbs R.A."/>
            <person name="Myers E.W."/>
            <person name="Rubin G.M."/>
            <person name="Venter J.C."/>
        </authorList>
    </citation>
    <scope>NUCLEOTIDE SEQUENCE [LARGE SCALE GENOMIC DNA]</scope>
    <source>
        <strain evidence="4">Berkeley</strain>
    </source>
</reference>
<dbReference type="ExpressionAtlas" id="M9PF07">
    <property type="expression patterns" value="baseline and differential"/>
</dbReference>
<reference evidence="4" key="2">
    <citation type="journal article" date="2002" name="Genome Biol.">
        <title>Finishing a whole-genome shotgun: release 3 of the Drosophila melanogaster euchromatic genome sequence.</title>
        <authorList>
            <person name="Celniker S.E."/>
            <person name="Wheeler D.A."/>
            <person name="Kronmiller B."/>
            <person name="Carlson J.W."/>
            <person name="Halpern A."/>
            <person name="Patel S."/>
            <person name="Adams M."/>
            <person name="Champe M."/>
            <person name="Dugan S.P."/>
            <person name="Frise E."/>
            <person name="Hodgson A."/>
            <person name="George R.A."/>
            <person name="Hoskins R.A."/>
            <person name="Laverty T."/>
            <person name="Muzny D.M."/>
            <person name="Nelson C.R."/>
            <person name="Pacleb J.M."/>
            <person name="Park S."/>
            <person name="Pfeiffer B.D."/>
            <person name="Richards S."/>
            <person name="Sodergren E.J."/>
            <person name="Svirskas R."/>
            <person name="Tabor P.E."/>
            <person name="Wan K."/>
            <person name="Stapleton M."/>
            <person name="Sutton G.G."/>
            <person name="Venter C."/>
            <person name="Weinstock G."/>
            <person name="Scherer S.E."/>
            <person name="Myers E.W."/>
            <person name="Gibbs R.A."/>
            <person name="Rubin G.M."/>
        </authorList>
    </citation>
    <scope>NUCLEOTIDE SEQUENCE [LARGE SCALE GENOMIC DNA]</scope>
    <source>
        <strain evidence="4">Berkeley</strain>
    </source>
</reference>
<evidence type="ECO:0000313" key="4">
    <source>
        <dbReference type="Proteomes" id="UP000000803"/>
    </source>
</evidence>
<reference evidence="2" key="12">
    <citation type="journal article" date="2015" name="Genome Res.">
        <title>The Release 6 reference sequence of the Drosophila melanogaster genome.</title>
        <authorList>
            <person name="Hoskins R.A."/>
            <person name="Carlson J.W."/>
            <person name="Wan K.H."/>
            <person name="Park S."/>
            <person name="Mendez I."/>
            <person name="Galle S.E."/>
            <person name="Booth B.W."/>
            <person name="Pfeiffer B.D."/>
            <person name="George R.A."/>
            <person name="Svirskas R."/>
            <person name="Krzywinski M."/>
            <person name="Schein J."/>
            <person name="Accardo M.C."/>
            <person name="Damia E."/>
            <person name="Messina G."/>
            <person name="Mendez-Lago M."/>
            <person name="de Pablos B."/>
            <person name="Demakova O.V."/>
            <person name="Andreyeva E.N."/>
            <person name="Boldyreva L.V."/>
            <person name="Marra M."/>
            <person name="Carvalho A.B."/>
            <person name="Dimitri P."/>
            <person name="Villasante A."/>
            <person name="Zhimulev I.F."/>
            <person name="Rubin G.M."/>
            <person name="Karpen G.H."/>
            <person name="Celniker S.E."/>
        </authorList>
    </citation>
    <scope>NUCLEOTIDE SEQUENCE</scope>
</reference>
<keyword evidence="4" id="KW-1185">Reference proteome</keyword>
<reference evidence="2 4" key="8">
    <citation type="journal article" date="2007" name="Science">
        <title>The Release 5.1 annotation of Drosophila melanogaster heterochromatin.</title>
        <authorList>
            <person name="Smith C.D."/>
            <person name="Shu S."/>
            <person name="Mungall C.J."/>
            <person name="Karpen G.H."/>
        </authorList>
    </citation>
    <scope>NUCLEOTIDE SEQUENCE [LARGE SCALE GENOMIC DNA]</scope>
    <source>
        <strain evidence="4">Berkeley</strain>
    </source>
</reference>
<reference evidence="4" key="4">
    <citation type="journal article" date="2002" name="Genome Biol.">
        <title>The transposable elements of the Drosophila melanogaster euchromatin: a genomics perspective.</title>
        <authorList>
            <person name="Kaminker J.S."/>
            <person name="Bergman C.M."/>
            <person name="Kronmiller B."/>
            <person name="Carlson J."/>
            <person name="Svirskas R."/>
            <person name="Patel S."/>
            <person name="Frise E."/>
            <person name="Wheeler D.A."/>
            <person name="Lewis S.E."/>
            <person name="Rubin G.M."/>
            <person name="Ashburner M."/>
            <person name="Celniker S.E."/>
        </authorList>
    </citation>
    <scope>NUCLEOTIDE SEQUENCE [LARGE SCALE GENOMIC DNA]</scope>
    <source>
        <strain evidence="4">Berkeley</strain>
    </source>
</reference>
<dbReference type="InParanoid" id="M9PF07"/>
<dbReference type="HOGENOM" id="CLU_2148456_0_0_1"/>
<accession>M9PF07</accession>
<dbReference type="VEuPathDB" id="VectorBase:FBgn0264344"/>